<evidence type="ECO:0000256" key="1">
    <source>
        <dbReference type="ARBA" id="ARBA00009861"/>
    </source>
</evidence>
<name>A0A5A7PNS7_STRAF</name>
<organism evidence="4 5">
    <name type="scientific">Striga asiatica</name>
    <name type="common">Asiatic witchweed</name>
    <name type="synonym">Buchnera asiatica</name>
    <dbReference type="NCBI Taxonomy" id="4170"/>
    <lineage>
        <taxon>Eukaryota</taxon>
        <taxon>Viridiplantae</taxon>
        <taxon>Streptophyta</taxon>
        <taxon>Embryophyta</taxon>
        <taxon>Tracheophyta</taxon>
        <taxon>Spermatophyta</taxon>
        <taxon>Magnoliopsida</taxon>
        <taxon>eudicotyledons</taxon>
        <taxon>Gunneridae</taxon>
        <taxon>Pentapetalae</taxon>
        <taxon>asterids</taxon>
        <taxon>lamiids</taxon>
        <taxon>Lamiales</taxon>
        <taxon>Orobanchaceae</taxon>
        <taxon>Buchnereae</taxon>
        <taxon>Striga</taxon>
    </lineage>
</organism>
<dbReference type="OrthoDB" id="1932220at2759"/>
<gene>
    <name evidence="4" type="ORF">STAS_10679</name>
</gene>
<dbReference type="Pfam" id="PF02458">
    <property type="entry name" value="Transferase"/>
    <property type="match status" value="1"/>
</dbReference>
<keyword evidence="3" id="KW-0012">Acyltransferase</keyword>
<evidence type="ECO:0000313" key="4">
    <source>
        <dbReference type="EMBL" id="GER34450.1"/>
    </source>
</evidence>
<dbReference type="AlphaFoldDB" id="A0A5A7PNS7"/>
<dbReference type="PANTHER" id="PTHR31623:SF105">
    <property type="entry name" value="VINORINE SYNTHASE-LIKE"/>
    <property type="match status" value="1"/>
</dbReference>
<sequence>MDVHIISVDIIKPSSPTPSHLTEFNLCSLDHLITADYAPILFFYLNQNNSKPLHNLPLLKKSLSQTLSRFSQLAGTIKDDLSIACNDRGACFVMTKAENLLLRDFLESPDLKLIAKLLPCGPVRKSADFVTNIQLTEFQCGGISIGVCVSHKILDGVGLSTFLKSWACSANSSEEKNPARPNLSAPSIFPAADVSLRDSSTAMWGSLISEGQFVTKRFVFDGSKIEILKNLAAAGSSTRARPTRVEAVSGFIWKCAAAACEERFGHKRPSFVTHLVNLRKRASPNLLQESLGNLVWCLEEIRELGSEDRVDHYGFSSWCKLGFYDVDFGRFDDGIEAWVTLDEEEMAILECNQEFKDFVSFNPSPLYVANLGA</sequence>
<dbReference type="Gene3D" id="3.30.559.10">
    <property type="entry name" value="Chloramphenicol acetyltransferase-like domain"/>
    <property type="match status" value="3"/>
</dbReference>
<evidence type="ECO:0000256" key="2">
    <source>
        <dbReference type="ARBA" id="ARBA00022679"/>
    </source>
</evidence>
<protein>
    <submittedName>
        <fullName evidence="4">HXXXD-type acyl-transferase family protein</fullName>
    </submittedName>
</protein>
<dbReference type="Proteomes" id="UP000325081">
    <property type="component" value="Unassembled WGS sequence"/>
</dbReference>
<comment type="caution">
    <text evidence="4">The sequence shown here is derived from an EMBL/GenBank/DDBJ whole genome shotgun (WGS) entry which is preliminary data.</text>
</comment>
<keyword evidence="2 4" id="KW-0808">Transferase</keyword>
<dbReference type="EMBL" id="BKCP01004905">
    <property type="protein sequence ID" value="GER34450.1"/>
    <property type="molecule type" value="Genomic_DNA"/>
</dbReference>
<accession>A0A5A7PNS7</accession>
<dbReference type="InterPro" id="IPR023213">
    <property type="entry name" value="CAT-like_dom_sf"/>
</dbReference>
<reference evidence="5" key="1">
    <citation type="journal article" date="2019" name="Curr. Biol.">
        <title>Genome Sequence of Striga asiatica Provides Insight into the Evolution of Plant Parasitism.</title>
        <authorList>
            <person name="Yoshida S."/>
            <person name="Kim S."/>
            <person name="Wafula E.K."/>
            <person name="Tanskanen J."/>
            <person name="Kim Y.M."/>
            <person name="Honaas L."/>
            <person name="Yang Z."/>
            <person name="Spallek T."/>
            <person name="Conn C.E."/>
            <person name="Ichihashi Y."/>
            <person name="Cheong K."/>
            <person name="Cui S."/>
            <person name="Der J.P."/>
            <person name="Gundlach H."/>
            <person name="Jiao Y."/>
            <person name="Hori C."/>
            <person name="Ishida J.K."/>
            <person name="Kasahara H."/>
            <person name="Kiba T."/>
            <person name="Kim M.S."/>
            <person name="Koo N."/>
            <person name="Laohavisit A."/>
            <person name="Lee Y.H."/>
            <person name="Lumba S."/>
            <person name="McCourt P."/>
            <person name="Mortimer J.C."/>
            <person name="Mutuku J.M."/>
            <person name="Nomura T."/>
            <person name="Sasaki-Sekimoto Y."/>
            <person name="Seto Y."/>
            <person name="Wang Y."/>
            <person name="Wakatake T."/>
            <person name="Sakakibara H."/>
            <person name="Demura T."/>
            <person name="Yamaguchi S."/>
            <person name="Yoneyama K."/>
            <person name="Manabe R.I."/>
            <person name="Nelson D.C."/>
            <person name="Schulman A.H."/>
            <person name="Timko M.P."/>
            <person name="dePamphilis C.W."/>
            <person name="Choi D."/>
            <person name="Shirasu K."/>
        </authorList>
    </citation>
    <scope>NUCLEOTIDE SEQUENCE [LARGE SCALE GENOMIC DNA]</scope>
    <source>
        <strain evidence="5">cv. UVA1</strain>
    </source>
</reference>
<comment type="similarity">
    <text evidence="1">Belongs to the plant acyltransferase family.</text>
</comment>
<dbReference type="PANTHER" id="PTHR31623">
    <property type="entry name" value="F21J9.9"/>
    <property type="match status" value="1"/>
</dbReference>
<keyword evidence="5" id="KW-1185">Reference proteome</keyword>
<evidence type="ECO:0000313" key="5">
    <source>
        <dbReference type="Proteomes" id="UP000325081"/>
    </source>
</evidence>
<proteinExistence type="inferred from homology"/>
<dbReference type="GO" id="GO:0016746">
    <property type="term" value="F:acyltransferase activity"/>
    <property type="evidence" value="ECO:0007669"/>
    <property type="project" value="UniProtKB-KW"/>
</dbReference>
<evidence type="ECO:0000256" key="3">
    <source>
        <dbReference type="ARBA" id="ARBA00023315"/>
    </source>
</evidence>